<evidence type="ECO:0000313" key="3">
    <source>
        <dbReference type="EMBL" id="KAL0879268.1"/>
    </source>
</evidence>
<comment type="caution">
    <text evidence="3">The sequence shown here is derived from an EMBL/GenBank/DDBJ whole genome shotgun (WGS) entry which is preliminary data.</text>
</comment>
<sequence length="220" mass="24431">MYTATSDSQVIAAQVAIAQCSGISALQNPCSNTKVNYVSFFIHLLCLFFFVIFCVTPTLSDSEIESVFGDSAAASSSRKYTPKRKTPNKSRSDSECEAELTVPKKKHLFGLLSDEGAMLAVENSQRRGSAAHSQLDSSLTTKVVNGSTAPTSWRCASTAPVTRSRRRLRNERYKKALLTAKVQLNTGTSEWHDLQKFMKSLKKLFEDREPVFYSNKVNIK</sequence>
<name>A0ABR3HRS5_LOXSC</name>
<keyword evidence="2" id="KW-0472">Membrane</keyword>
<evidence type="ECO:0000256" key="1">
    <source>
        <dbReference type="SAM" id="MobiDB-lite"/>
    </source>
</evidence>
<keyword evidence="2" id="KW-0812">Transmembrane</keyword>
<protein>
    <submittedName>
        <fullName evidence="3">Uncharacterized protein</fullName>
    </submittedName>
</protein>
<feature type="region of interest" description="Disordered" evidence="1">
    <location>
        <begin position="77"/>
        <end position="97"/>
    </location>
</feature>
<accession>A0ABR3HRS5</accession>
<evidence type="ECO:0000313" key="4">
    <source>
        <dbReference type="Proteomes" id="UP001549920"/>
    </source>
</evidence>
<gene>
    <name evidence="3" type="ORF">ABMA27_003048</name>
</gene>
<feature type="transmembrane region" description="Helical" evidence="2">
    <location>
        <begin position="37"/>
        <end position="56"/>
    </location>
</feature>
<reference evidence="3 4" key="1">
    <citation type="submission" date="2024-06" db="EMBL/GenBank/DDBJ databases">
        <title>A chromosome-level genome assembly of beet webworm, Loxostege sticticalis.</title>
        <authorList>
            <person name="Zhang Y."/>
        </authorList>
    </citation>
    <scope>NUCLEOTIDE SEQUENCE [LARGE SCALE GENOMIC DNA]</scope>
    <source>
        <strain evidence="3">AQ026</strain>
        <tissue evidence="3">Whole body</tissue>
    </source>
</reference>
<proteinExistence type="predicted"/>
<keyword evidence="4" id="KW-1185">Reference proteome</keyword>
<evidence type="ECO:0000256" key="2">
    <source>
        <dbReference type="SAM" id="Phobius"/>
    </source>
</evidence>
<keyword evidence="2" id="KW-1133">Transmembrane helix</keyword>
<dbReference type="Proteomes" id="UP001549920">
    <property type="component" value="Unassembled WGS sequence"/>
</dbReference>
<dbReference type="EMBL" id="JBEUOH010000014">
    <property type="protein sequence ID" value="KAL0879268.1"/>
    <property type="molecule type" value="Genomic_DNA"/>
</dbReference>
<organism evidence="3 4">
    <name type="scientific">Loxostege sticticalis</name>
    <name type="common">Beet webworm moth</name>
    <dbReference type="NCBI Taxonomy" id="481309"/>
    <lineage>
        <taxon>Eukaryota</taxon>
        <taxon>Metazoa</taxon>
        <taxon>Ecdysozoa</taxon>
        <taxon>Arthropoda</taxon>
        <taxon>Hexapoda</taxon>
        <taxon>Insecta</taxon>
        <taxon>Pterygota</taxon>
        <taxon>Neoptera</taxon>
        <taxon>Endopterygota</taxon>
        <taxon>Lepidoptera</taxon>
        <taxon>Glossata</taxon>
        <taxon>Ditrysia</taxon>
        <taxon>Pyraloidea</taxon>
        <taxon>Crambidae</taxon>
        <taxon>Pyraustinae</taxon>
        <taxon>Loxostege</taxon>
    </lineage>
</organism>